<organism evidence="1 2">
    <name type="scientific">Lithospermum erythrorhizon</name>
    <name type="common">Purple gromwell</name>
    <name type="synonym">Lithospermum officinale var. erythrorhizon</name>
    <dbReference type="NCBI Taxonomy" id="34254"/>
    <lineage>
        <taxon>Eukaryota</taxon>
        <taxon>Viridiplantae</taxon>
        <taxon>Streptophyta</taxon>
        <taxon>Embryophyta</taxon>
        <taxon>Tracheophyta</taxon>
        <taxon>Spermatophyta</taxon>
        <taxon>Magnoliopsida</taxon>
        <taxon>eudicotyledons</taxon>
        <taxon>Gunneridae</taxon>
        <taxon>Pentapetalae</taxon>
        <taxon>asterids</taxon>
        <taxon>lamiids</taxon>
        <taxon>Boraginales</taxon>
        <taxon>Boraginaceae</taxon>
        <taxon>Boraginoideae</taxon>
        <taxon>Lithospermeae</taxon>
        <taxon>Lithospermum</taxon>
    </lineage>
</organism>
<dbReference type="Proteomes" id="UP001454036">
    <property type="component" value="Unassembled WGS sequence"/>
</dbReference>
<sequence>MACHITATSSMTSVMSCRSSWIGRVFWTLEQVSNVWTAFLGICPTSAVDIGPPWFGPDGLVRGLACWAAMIGPSIASLDNPIEF</sequence>
<reference evidence="1 2" key="1">
    <citation type="submission" date="2024-01" db="EMBL/GenBank/DDBJ databases">
        <title>The complete chloroplast genome sequence of Lithospermum erythrorhizon: insights into the phylogenetic relationship among Boraginaceae species and the maternal lineages of purple gromwells.</title>
        <authorList>
            <person name="Okada T."/>
            <person name="Watanabe K."/>
        </authorList>
    </citation>
    <scope>NUCLEOTIDE SEQUENCE [LARGE SCALE GENOMIC DNA]</scope>
</reference>
<comment type="caution">
    <text evidence="1">The sequence shown here is derived from an EMBL/GenBank/DDBJ whole genome shotgun (WGS) entry which is preliminary data.</text>
</comment>
<protein>
    <submittedName>
        <fullName evidence="1">Uncharacterized protein</fullName>
    </submittedName>
</protein>
<evidence type="ECO:0000313" key="2">
    <source>
        <dbReference type="Proteomes" id="UP001454036"/>
    </source>
</evidence>
<accession>A0AAV3NRB0</accession>
<gene>
    <name evidence="1" type="ORF">LIER_02935</name>
</gene>
<dbReference type="EMBL" id="BAABME010000337">
    <property type="protein sequence ID" value="GAA0141894.1"/>
    <property type="molecule type" value="Genomic_DNA"/>
</dbReference>
<name>A0AAV3NRB0_LITER</name>
<evidence type="ECO:0000313" key="1">
    <source>
        <dbReference type="EMBL" id="GAA0141894.1"/>
    </source>
</evidence>
<keyword evidence="2" id="KW-1185">Reference proteome</keyword>
<proteinExistence type="predicted"/>
<dbReference type="AlphaFoldDB" id="A0AAV3NRB0"/>